<keyword evidence="6 10" id="KW-0812">Transmembrane</keyword>
<comment type="similarity">
    <text evidence="2 10">Belongs to the amino acid/polyamine transporter 2 family. Mtr/TnaB/TyrP permease subfamily.</text>
</comment>
<keyword evidence="3 10" id="KW-0813">Transport</keyword>
<feature type="transmembrane region" description="Helical" evidence="10">
    <location>
        <begin position="186"/>
        <end position="203"/>
    </location>
</feature>
<feature type="transmembrane region" description="Helical" evidence="10">
    <location>
        <begin position="223"/>
        <end position="243"/>
    </location>
</feature>
<evidence type="ECO:0000313" key="12">
    <source>
        <dbReference type="Proteomes" id="UP001238540"/>
    </source>
</evidence>
<feature type="transmembrane region" description="Helical" evidence="10">
    <location>
        <begin position="96"/>
        <end position="121"/>
    </location>
</feature>
<dbReference type="PRINTS" id="PR00166">
    <property type="entry name" value="AROAAPRMEASE"/>
</dbReference>
<evidence type="ECO:0000256" key="1">
    <source>
        <dbReference type="ARBA" id="ARBA00004429"/>
    </source>
</evidence>
<dbReference type="PANTHER" id="PTHR46997">
    <property type="entry name" value="LOW AFFINITY TRYPTOPHAN PERMEASE-RELATED"/>
    <property type="match status" value="1"/>
</dbReference>
<keyword evidence="12" id="KW-1185">Reference proteome</keyword>
<evidence type="ECO:0000256" key="10">
    <source>
        <dbReference type="RuleBase" id="RU367149"/>
    </source>
</evidence>
<evidence type="ECO:0000256" key="7">
    <source>
        <dbReference type="ARBA" id="ARBA00022970"/>
    </source>
</evidence>
<gene>
    <name evidence="11" type="ORF">QWZ16_09350</name>
</gene>
<keyword evidence="7 10" id="KW-0029">Amino-acid transport</keyword>
<reference evidence="12" key="1">
    <citation type="journal article" date="2019" name="Int. J. Syst. Evol. Microbiol.">
        <title>The Global Catalogue of Microorganisms (GCM) 10K type strain sequencing project: providing services to taxonomists for standard genome sequencing and annotation.</title>
        <authorList>
            <consortium name="The Broad Institute Genomics Platform"/>
            <consortium name="The Broad Institute Genome Sequencing Center for Infectious Disease"/>
            <person name="Wu L."/>
            <person name="Ma J."/>
        </authorList>
    </citation>
    <scope>NUCLEOTIDE SEQUENCE [LARGE SCALE GENOMIC DNA]</scope>
    <source>
        <strain evidence="12">CECT 7398</strain>
    </source>
</reference>
<feature type="transmembrane region" description="Helical" evidence="10">
    <location>
        <begin position="280"/>
        <end position="308"/>
    </location>
</feature>
<organism evidence="11 12">
    <name type="scientific">Vibrio ostreicida</name>
    <dbReference type="NCBI Taxonomy" id="526588"/>
    <lineage>
        <taxon>Bacteria</taxon>
        <taxon>Pseudomonadati</taxon>
        <taxon>Pseudomonadota</taxon>
        <taxon>Gammaproteobacteria</taxon>
        <taxon>Vibrionales</taxon>
        <taxon>Vibrionaceae</taxon>
        <taxon>Vibrio</taxon>
    </lineage>
</organism>
<dbReference type="Pfam" id="PF03222">
    <property type="entry name" value="Trp_Tyr_perm"/>
    <property type="match status" value="1"/>
</dbReference>
<dbReference type="PANTHER" id="PTHR46997:SF1">
    <property type="entry name" value="LOW AFFINITY TRYPTOPHAN PERMEASE-RELATED"/>
    <property type="match status" value="1"/>
</dbReference>
<feature type="transmembrane region" description="Helical" evidence="10">
    <location>
        <begin position="320"/>
        <end position="337"/>
    </location>
</feature>
<evidence type="ECO:0000256" key="5">
    <source>
        <dbReference type="ARBA" id="ARBA00022519"/>
    </source>
</evidence>
<feature type="transmembrane region" description="Helical" evidence="10">
    <location>
        <begin position="151"/>
        <end position="174"/>
    </location>
</feature>
<dbReference type="InterPro" id="IPR018227">
    <property type="entry name" value="Amino_acid_transport_2"/>
</dbReference>
<dbReference type="InterPro" id="IPR013059">
    <property type="entry name" value="Trp_tyr_transpt"/>
</dbReference>
<comment type="subcellular location">
    <subcellularLocation>
        <location evidence="1 10">Cell inner membrane</location>
        <topology evidence="1 10">Multi-pass membrane protein</topology>
    </subcellularLocation>
</comment>
<evidence type="ECO:0000256" key="9">
    <source>
        <dbReference type="ARBA" id="ARBA00023136"/>
    </source>
</evidence>
<protein>
    <recommendedName>
        <fullName evidence="10">Aromatic amino acid permease</fullName>
    </recommendedName>
</protein>
<evidence type="ECO:0000256" key="2">
    <source>
        <dbReference type="ARBA" id="ARBA00005452"/>
    </source>
</evidence>
<sequence>MEYVESTEKQAKKPSVLGGSCIIACVCVGAGMLGLPTAGSGSWVAWSTLVMVSVMVITIFSGCLLLEALKRYPYQSSFSTVTADLLGREVNFVNNLMVYFVGGILLYAYSTASGLILNQLLGLDPKLASVLFVFGFSGFVWHSTRLVDRVSVVLIIFMVLSFVFAITGLAQGINIQTLFGDVSFEQGKYALALIPVALTSFGYQHTVSTMRDYYKDENVAQKALVNGSLIALAIYMVWMFSIYGNLPRADFAPVIEKGGDIDALLSSLDGVVETSMVSNLISAFSAAAILSSFIGVGLGVFDFLADVFKFENTKQGRTKTWAITFIPPLLFSLLFPFGFLTAIGYAAVAAAVWAYIVPALLVRKIRQDNSSENDSGYRAAGGKAVVMVVLFFGISILLIQVGTTLELLPTFKG</sequence>
<keyword evidence="5 10" id="KW-0997">Cell inner membrane</keyword>
<comment type="function">
    <text evidence="10">Involved in transporting aromatic amino acids across the cytoplasmic membrane.</text>
</comment>
<evidence type="ECO:0000256" key="4">
    <source>
        <dbReference type="ARBA" id="ARBA00022475"/>
    </source>
</evidence>
<keyword evidence="8 10" id="KW-1133">Transmembrane helix</keyword>
<evidence type="ECO:0000256" key="8">
    <source>
        <dbReference type="ARBA" id="ARBA00022989"/>
    </source>
</evidence>
<feature type="transmembrane region" description="Helical" evidence="10">
    <location>
        <begin position="343"/>
        <end position="363"/>
    </location>
</feature>
<keyword evidence="9 10" id="KW-0472">Membrane</keyword>
<feature type="transmembrane region" description="Helical" evidence="10">
    <location>
        <begin position="384"/>
        <end position="403"/>
    </location>
</feature>
<name>A0ABT8BSI9_9VIBR</name>
<evidence type="ECO:0000256" key="6">
    <source>
        <dbReference type="ARBA" id="ARBA00022692"/>
    </source>
</evidence>
<dbReference type="NCBIfam" id="TIGR00837">
    <property type="entry name" value="araaP"/>
    <property type="match status" value="1"/>
</dbReference>
<dbReference type="RefSeq" id="WP_170883588.1">
    <property type="nucleotide sequence ID" value="NZ_JABEYA020000012.1"/>
</dbReference>
<proteinExistence type="inferred from homology"/>
<dbReference type="Gene3D" id="1.20.1740.10">
    <property type="entry name" value="Amino acid/polyamine transporter I"/>
    <property type="match status" value="1"/>
</dbReference>
<keyword evidence="4 10" id="KW-1003">Cell membrane</keyword>
<feature type="transmembrane region" description="Helical" evidence="10">
    <location>
        <begin position="43"/>
        <end position="66"/>
    </location>
</feature>
<evidence type="ECO:0000256" key="3">
    <source>
        <dbReference type="ARBA" id="ARBA00022448"/>
    </source>
</evidence>
<feature type="transmembrane region" description="Helical" evidence="10">
    <location>
        <begin position="127"/>
        <end position="144"/>
    </location>
</feature>
<comment type="caution">
    <text evidence="11">The sequence shown here is derived from an EMBL/GenBank/DDBJ whole genome shotgun (WGS) entry which is preliminary data.</text>
</comment>
<dbReference type="EMBL" id="JAUFQC010000001">
    <property type="protein sequence ID" value="MDN3609903.1"/>
    <property type="molecule type" value="Genomic_DNA"/>
</dbReference>
<evidence type="ECO:0000313" key="11">
    <source>
        <dbReference type="EMBL" id="MDN3609903.1"/>
    </source>
</evidence>
<accession>A0ABT8BSI9</accession>
<dbReference type="Proteomes" id="UP001238540">
    <property type="component" value="Unassembled WGS sequence"/>
</dbReference>
<feature type="transmembrane region" description="Helical" evidence="10">
    <location>
        <begin position="16"/>
        <end position="37"/>
    </location>
</feature>